<keyword evidence="1" id="KW-0472">Membrane</keyword>
<accession>A0A3M7PS93</accession>
<feature type="transmembrane region" description="Helical" evidence="1">
    <location>
        <begin position="64"/>
        <end position="82"/>
    </location>
</feature>
<protein>
    <submittedName>
        <fullName evidence="2">Uncharacterized protein</fullName>
    </submittedName>
</protein>
<comment type="caution">
    <text evidence="2">The sequence shown here is derived from an EMBL/GenBank/DDBJ whole genome shotgun (WGS) entry which is preliminary data.</text>
</comment>
<proteinExistence type="predicted"/>
<evidence type="ECO:0000313" key="2">
    <source>
        <dbReference type="EMBL" id="RNA01986.1"/>
    </source>
</evidence>
<keyword evidence="1" id="KW-0812">Transmembrane</keyword>
<gene>
    <name evidence="2" type="ORF">BpHYR1_032676</name>
</gene>
<name>A0A3M7PS93_BRAPC</name>
<feature type="transmembrane region" description="Helical" evidence="1">
    <location>
        <begin position="12"/>
        <end position="32"/>
    </location>
</feature>
<evidence type="ECO:0000313" key="3">
    <source>
        <dbReference type="Proteomes" id="UP000276133"/>
    </source>
</evidence>
<dbReference type="Proteomes" id="UP000276133">
    <property type="component" value="Unassembled WGS sequence"/>
</dbReference>
<keyword evidence="1" id="KW-1133">Transmembrane helix</keyword>
<sequence length="101" mass="11867">MLLTEKMTQPLKLLPLILYFFLCFNIPPMFFIEVLSVMNLSRCNIDLSSDTFLHQKDMAIIKNYGYALMILSMEFTIIIVSLPKKKRFITNLLHYLGLLEF</sequence>
<dbReference type="AlphaFoldDB" id="A0A3M7PS93"/>
<organism evidence="2 3">
    <name type="scientific">Brachionus plicatilis</name>
    <name type="common">Marine rotifer</name>
    <name type="synonym">Brachionus muelleri</name>
    <dbReference type="NCBI Taxonomy" id="10195"/>
    <lineage>
        <taxon>Eukaryota</taxon>
        <taxon>Metazoa</taxon>
        <taxon>Spiralia</taxon>
        <taxon>Gnathifera</taxon>
        <taxon>Rotifera</taxon>
        <taxon>Eurotatoria</taxon>
        <taxon>Monogononta</taxon>
        <taxon>Pseudotrocha</taxon>
        <taxon>Ploima</taxon>
        <taxon>Brachionidae</taxon>
        <taxon>Brachionus</taxon>
    </lineage>
</organism>
<keyword evidence="3" id="KW-1185">Reference proteome</keyword>
<dbReference type="EMBL" id="REGN01009086">
    <property type="protein sequence ID" value="RNA01986.1"/>
    <property type="molecule type" value="Genomic_DNA"/>
</dbReference>
<evidence type="ECO:0000256" key="1">
    <source>
        <dbReference type="SAM" id="Phobius"/>
    </source>
</evidence>
<reference evidence="2 3" key="1">
    <citation type="journal article" date="2018" name="Sci. Rep.">
        <title>Genomic signatures of local adaptation to the degree of environmental predictability in rotifers.</title>
        <authorList>
            <person name="Franch-Gras L."/>
            <person name="Hahn C."/>
            <person name="Garcia-Roger E.M."/>
            <person name="Carmona M.J."/>
            <person name="Serra M."/>
            <person name="Gomez A."/>
        </authorList>
    </citation>
    <scope>NUCLEOTIDE SEQUENCE [LARGE SCALE GENOMIC DNA]</scope>
    <source>
        <strain evidence="2">HYR1</strain>
    </source>
</reference>